<gene>
    <name evidence="1" type="ORF">CRHIZ90672A_00013944</name>
</gene>
<comment type="caution">
    <text evidence="1">The sequence shown here is derived from an EMBL/GenBank/DDBJ whole genome shotgun (WGS) entry which is preliminary data.</text>
</comment>
<dbReference type="Proteomes" id="UP000696573">
    <property type="component" value="Unassembled WGS sequence"/>
</dbReference>
<sequence>MAPSTSGFKCWKPPVEVPQPKLRGKLKRFLGKVKHRISQYRSPGDESPPAGDELSPYIPMLLSCKLLSSECLKSLYESITFVFTDILALERFIGVCQPNATRELRTNDKNKPAGFLKYTRNLELTLSPLFHLDISCFKTHERGSAENLHNPYDFHWLKLGQFENLTSLKIWASAREFRFYNLSYDVYMKIINELDLEGLKNFFSPSRIYKKFS</sequence>
<dbReference type="OrthoDB" id="4757095at2759"/>
<organism evidence="1 2">
    <name type="scientific">Clonostachys rhizophaga</name>
    <dbReference type="NCBI Taxonomy" id="160324"/>
    <lineage>
        <taxon>Eukaryota</taxon>
        <taxon>Fungi</taxon>
        <taxon>Dikarya</taxon>
        <taxon>Ascomycota</taxon>
        <taxon>Pezizomycotina</taxon>
        <taxon>Sordariomycetes</taxon>
        <taxon>Hypocreomycetidae</taxon>
        <taxon>Hypocreales</taxon>
        <taxon>Bionectriaceae</taxon>
        <taxon>Clonostachys</taxon>
    </lineage>
</organism>
<accession>A0A9N9VJD6</accession>
<keyword evidence="2" id="KW-1185">Reference proteome</keyword>
<protein>
    <submittedName>
        <fullName evidence="1">Uncharacterized protein</fullName>
    </submittedName>
</protein>
<evidence type="ECO:0000313" key="1">
    <source>
        <dbReference type="EMBL" id="CAH0026178.1"/>
    </source>
</evidence>
<dbReference type="EMBL" id="CABFNQ020000718">
    <property type="protein sequence ID" value="CAH0026178.1"/>
    <property type="molecule type" value="Genomic_DNA"/>
</dbReference>
<reference evidence="1" key="1">
    <citation type="submission" date="2021-10" db="EMBL/GenBank/DDBJ databases">
        <authorList>
            <person name="Piombo E."/>
        </authorList>
    </citation>
    <scope>NUCLEOTIDE SEQUENCE</scope>
</reference>
<dbReference type="AlphaFoldDB" id="A0A9N9VJD6"/>
<evidence type="ECO:0000313" key="2">
    <source>
        <dbReference type="Proteomes" id="UP000696573"/>
    </source>
</evidence>
<proteinExistence type="predicted"/>
<name>A0A9N9VJD6_9HYPO</name>